<comment type="subcellular location">
    <subcellularLocation>
        <location evidence="1">Cell membrane</location>
        <topology evidence="1">Lipid-anchor</topology>
        <topology evidence="1">GPI-anchor</topology>
    </subcellularLocation>
    <subcellularLocation>
        <location evidence="2">Secreted</location>
    </subcellularLocation>
</comment>
<feature type="disulfide bond" evidence="15">
    <location>
        <begin position="60"/>
        <end position="67"/>
    </location>
</feature>
<comment type="similarity">
    <text evidence="3">Belongs to the RBT5 family.</text>
</comment>
<sequence>LSYNCPKSLDYSSYSISQSFNMKYTVAIVAFAGFSAAQTLDVPQCAQQCLANAITANGQCTIGDAACLCNPANFQAIVTAGTPCVLQNCGADAAVNQVIPAAGRICAAVAGGAAVSSVVASASPVASGAVSSASAAASSAIRSASAAVSSRASSAASSAVSSAVRNISSIVTSAAGATTTRTAVVTSAVTTRNGTTTATTTQTPVTVNGAVVQGPIGIMAALAFGALAYL</sequence>
<gene>
    <name evidence="17" type="ORF">CI238_05182</name>
</gene>
<evidence type="ECO:0000313" key="18">
    <source>
        <dbReference type="Proteomes" id="UP000076584"/>
    </source>
</evidence>
<evidence type="ECO:0000256" key="5">
    <source>
        <dbReference type="ARBA" id="ARBA00022525"/>
    </source>
</evidence>
<evidence type="ECO:0000256" key="8">
    <source>
        <dbReference type="ARBA" id="ARBA00022723"/>
    </source>
</evidence>
<protein>
    <submittedName>
        <fullName evidence="17">Cfem domain-containing protein</fullName>
    </submittedName>
</protein>
<keyword evidence="9" id="KW-0732">Signal</keyword>
<evidence type="ECO:0000256" key="10">
    <source>
        <dbReference type="ARBA" id="ARBA00023004"/>
    </source>
</evidence>
<comment type="caution">
    <text evidence="15">Lacks conserved residue(s) required for the propagation of feature annotation.</text>
</comment>
<keyword evidence="11" id="KW-0472">Membrane</keyword>
<organism evidence="17 18">
    <name type="scientific">Colletotrichum incanum</name>
    <name type="common">Soybean anthracnose fungus</name>
    <dbReference type="NCBI Taxonomy" id="1573173"/>
    <lineage>
        <taxon>Eukaryota</taxon>
        <taxon>Fungi</taxon>
        <taxon>Dikarya</taxon>
        <taxon>Ascomycota</taxon>
        <taxon>Pezizomycotina</taxon>
        <taxon>Sordariomycetes</taxon>
        <taxon>Hypocreomycetidae</taxon>
        <taxon>Glomerellales</taxon>
        <taxon>Glomerellaceae</taxon>
        <taxon>Colletotrichum</taxon>
        <taxon>Colletotrichum spaethianum species complex</taxon>
    </lineage>
</organism>
<evidence type="ECO:0000256" key="14">
    <source>
        <dbReference type="ARBA" id="ARBA00023288"/>
    </source>
</evidence>
<keyword evidence="10 15" id="KW-0408">Iron</keyword>
<keyword evidence="6 15" id="KW-0349">Heme</keyword>
<keyword evidence="7" id="KW-0336">GPI-anchor</keyword>
<evidence type="ECO:0000256" key="4">
    <source>
        <dbReference type="ARBA" id="ARBA00022475"/>
    </source>
</evidence>
<dbReference type="GO" id="GO:0005576">
    <property type="term" value="C:extracellular region"/>
    <property type="evidence" value="ECO:0007669"/>
    <property type="project" value="UniProtKB-SubCell"/>
</dbReference>
<dbReference type="EMBL" id="LFIW01000576">
    <property type="protein sequence ID" value="KZL85693.1"/>
    <property type="molecule type" value="Genomic_DNA"/>
</dbReference>
<evidence type="ECO:0000256" key="11">
    <source>
        <dbReference type="ARBA" id="ARBA00023136"/>
    </source>
</evidence>
<name>A0A162N8M7_COLIC</name>
<accession>A0A162N8M7</accession>
<evidence type="ECO:0000256" key="2">
    <source>
        <dbReference type="ARBA" id="ARBA00004613"/>
    </source>
</evidence>
<dbReference type="PANTHER" id="PTHR37928">
    <property type="entry name" value="CFEM DOMAIN PROTEIN (AFU_ORTHOLOGUE AFUA_6G14090)"/>
    <property type="match status" value="1"/>
</dbReference>
<keyword evidence="14" id="KW-0449">Lipoprotein</keyword>
<keyword evidence="8 15" id="KW-0479">Metal-binding</keyword>
<dbReference type="PANTHER" id="PTHR37928:SF2">
    <property type="entry name" value="GPI ANCHORED CFEM DOMAIN PROTEIN (AFU_ORTHOLOGUE AFUA_6G10580)"/>
    <property type="match status" value="1"/>
</dbReference>
<evidence type="ECO:0000313" key="17">
    <source>
        <dbReference type="EMBL" id="KZL85693.1"/>
    </source>
</evidence>
<proteinExistence type="inferred from homology"/>
<comment type="caution">
    <text evidence="17">The sequence shown here is derived from an EMBL/GenBank/DDBJ whole genome shotgun (WGS) entry which is preliminary data.</text>
</comment>
<evidence type="ECO:0000259" key="16">
    <source>
        <dbReference type="PROSITE" id="PS52012"/>
    </source>
</evidence>
<reference evidence="17 18" key="1">
    <citation type="submission" date="2015-06" db="EMBL/GenBank/DDBJ databases">
        <title>Survival trade-offs in plant roots during colonization by closely related pathogenic and mutualistic fungi.</title>
        <authorList>
            <person name="Hacquard S."/>
            <person name="Kracher B."/>
            <person name="Hiruma K."/>
            <person name="Weinman A."/>
            <person name="Muench P."/>
            <person name="Garrido Oter R."/>
            <person name="Ver Loren van Themaat E."/>
            <person name="Dallerey J.-F."/>
            <person name="Damm U."/>
            <person name="Henrissat B."/>
            <person name="Lespinet O."/>
            <person name="Thon M."/>
            <person name="Kemen E."/>
            <person name="McHardy A.C."/>
            <person name="Schulze-Lefert P."/>
            <person name="O'Connell R.J."/>
        </authorList>
    </citation>
    <scope>NUCLEOTIDE SEQUENCE [LARGE SCALE GENOMIC DNA]</scope>
    <source>
        <strain evidence="17 18">MAFF 238704</strain>
    </source>
</reference>
<dbReference type="AlphaFoldDB" id="A0A162N8M7"/>
<dbReference type="GO" id="GO:0098552">
    <property type="term" value="C:side of membrane"/>
    <property type="evidence" value="ECO:0007669"/>
    <property type="project" value="UniProtKB-KW"/>
</dbReference>
<dbReference type="GO" id="GO:0046872">
    <property type="term" value="F:metal ion binding"/>
    <property type="evidence" value="ECO:0007669"/>
    <property type="project" value="UniProtKB-UniRule"/>
</dbReference>
<evidence type="ECO:0000256" key="13">
    <source>
        <dbReference type="ARBA" id="ARBA00023180"/>
    </source>
</evidence>
<keyword evidence="4" id="KW-1003">Cell membrane</keyword>
<evidence type="ECO:0000256" key="6">
    <source>
        <dbReference type="ARBA" id="ARBA00022617"/>
    </source>
</evidence>
<dbReference type="Proteomes" id="UP000076584">
    <property type="component" value="Unassembled WGS sequence"/>
</dbReference>
<evidence type="ECO:0000256" key="15">
    <source>
        <dbReference type="PROSITE-ProRule" id="PRU01356"/>
    </source>
</evidence>
<dbReference type="InterPro" id="IPR008427">
    <property type="entry name" value="Extracellular_membr_CFEM_dom"/>
</dbReference>
<evidence type="ECO:0000256" key="7">
    <source>
        <dbReference type="ARBA" id="ARBA00022622"/>
    </source>
</evidence>
<dbReference type="GO" id="GO:0005886">
    <property type="term" value="C:plasma membrane"/>
    <property type="evidence" value="ECO:0007669"/>
    <property type="project" value="UniProtKB-SubCell"/>
</dbReference>
<keyword evidence="18" id="KW-1185">Reference proteome</keyword>
<evidence type="ECO:0000256" key="12">
    <source>
        <dbReference type="ARBA" id="ARBA00023157"/>
    </source>
</evidence>
<feature type="domain" description="CFEM" evidence="16">
    <location>
        <begin position="18"/>
        <end position="133"/>
    </location>
</feature>
<keyword evidence="5" id="KW-0964">Secreted</keyword>
<feature type="binding site" description="axial binding residue" evidence="15">
    <location>
        <position position="64"/>
    </location>
    <ligand>
        <name>heme</name>
        <dbReference type="ChEBI" id="CHEBI:30413"/>
    </ligand>
    <ligandPart>
        <name>Fe</name>
        <dbReference type="ChEBI" id="CHEBI:18248"/>
    </ligandPart>
</feature>
<dbReference type="InterPro" id="IPR051735">
    <property type="entry name" value="CFEM_domain"/>
</dbReference>
<feature type="non-terminal residue" evidence="17">
    <location>
        <position position="1"/>
    </location>
</feature>
<keyword evidence="13" id="KW-0325">Glycoprotein</keyword>
<dbReference type="STRING" id="1573173.A0A162N8M7"/>
<evidence type="ECO:0000256" key="3">
    <source>
        <dbReference type="ARBA" id="ARBA00010031"/>
    </source>
</evidence>
<evidence type="ECO:0000256" key="9">
    <source>
        <dbReference type="ARBA" id="ARBA00022729"/>
    </source>
</evidence>
<dbReference type="PROSITE" id="PS52012">
    <property type="entry name" value="CFEM"/>
    <property type="match status" value="1"/>
</dbReference>
<evidence type="ECO:0000256" key="1">
    <source>
        <dbReference type="ARBA" id="ARBA00004609"/>
    </source>
</evidence>
<keyword evidence="12 15" id="KW-1015">Disulfide bond</keyword>
<dbReference type="Pfam" id="PF05730">
    <property type="entry name" value="CFEM"/>
    <property type="match status" value="1"/>
</dbReference>
<dbReference type="SMART" id="SM00747">
    <property type="entry name" value="CFEM"/>
    <property type="match status" value="1"/>
</dbReference>